<dbReference type="AlphaFoldDB" id="A0A532V821"/>
<comment type="caution">
    <text evidence="1">The sequence shown here is derived from an EMBL/GenBank/DDBJ whole genome shotgun (WGS) entry which is preliminary data.</text>
</comment>
<sequence>MTQWGKEGYQCSVTSRAWSYSPYDVEWEKLPASAELQEIFEEEMVLDEVPEWASKIIERMFGPPPCGHYTFPRPVLQVCEAINQERCSEFIYGCYTADSERKTLMSYYGYCLDAWLKEASLDVAIAELGMRSDLSKDWTEIVTAIFDTLGEPTEHKKLVVERLIHRQRWWIKTLVWTDDKRNRFMLDRYSGDARGAVDSWGCYGNPPFGDPYFAELKLPRIKELTQKIKDTVPKGEGFIASCEQSWLCAPKAFRYLEKLIHRIGVIGSSNPSGDNPILQCEDTYPNVDACRKWYAGFMSSLDAWLAGDLQDLPELGEITPVKHWLARILKHKLELYEKHANLGKLVRTKPSGKSGTKTI</sequence>
<name>A0A532V821_UNCT6</name>
<evidence type="ECO:0000313" key="1">
    <source>
        <dbReference type="EMBL" id="TKJ43338.1"/>
    </source>
</evidence>
<dbReference type="EMBL" id="NJBO01000005">
    <property type="protein sequence ID" value="TKJ43338.1"/>
    <property type="molecule type" value="Genomic_DNA"/>
</dbReference>
<evidence type="ECO:0000313" key="2">
    <source>
        <dbReference type="Proteomes" id="UP000317778"/>
    </source>
</evidence>
<protein>
    <submittedName>
        <fullName evidence="1">Uncharacterized protein</fullName>
    </submittedName>
</protein>
<reference evidence="1 2" key="1">
    <citation type="submission" date="2017-06" db="EMBL/GenBank/DDBJ databases">
        <title>Novel microbial phyla capable of carbon fixation and sulfur reduction in deep-sea sediments.</title>
        <authorList>
            <person name="Huang J."/>
            <person name="Baker B."/>
            <person name="Wang Y."/>
        </authorList>
    </citation>
    <scope>NUCLEOTIDE SEQUENCE [LARGE SCALE GENOMIC DNA]</scope>
    <source>
        <strain evidence="1">B3_TA06</strain>
    </source>
</reference>
<dbReference type="Proteomes" id="UP000317778">
    <property type="component" value="Unassembled WGS sequence"/>
</dbReference>
<organism evidence="1 2">
    <name type="scientific">candidate division TA06 bacterium B3_TA06</name>
    <dbReference type="NCBI Taxonomy" id="2012487"/>
    <lineage>
        <taxon>Bacteria</taxon>
        <taxon>Bacteria division TA06</taxon>
    </lineage>
</organism>
<accession>A0A532V821</accession>
<gene>
    <name evidence="1" type="ORF">CEE36_04720</name>
</gene>
<proteinExistence type="predicted"/>